<keyword evidence="1" id="KW-0812">Transmembrane</keyword>
<keyword evidence="1" id="KW-0472">Membrane</keyword>
<organism evidence="2 3">
    <name type="scientific">Candidatus Sulfuritelmatomonas gaucii</name>
    <dbReference type="NCBI Taxonomy" id="2043161"/>
    <lineage>
        <taxon>Bacteria</taxon>
        <taxon>Pseudomonadati</taxon>
        <taxon>Acidobacteriota</taxon>
        <taxon>Terriglobia</taxon>
        <taxon>Terriglobales</taxon>
        <taxon>Acidobacteriaceae</taxon>
        <taxon>Candidatus Sulfuritelmatomonas</taxon>
    </lineage>
</organism>
<proteinExistence type="predicted"/>
<accession>A0A2N9LB25</accession>
<dbReference type="Proteomes" id="UP000239735">
    <property type="component" value="Unassembled WGS sequence"/>
</dbReference>
<reference evidence="3" key="1">
    <citation type="submission" date="2018-02" db="EMBL/GenBank/DDBJ databases">
        <authorList>
            <person name="Hausmann B."/>
        </authorList>
    </citation>
    <scope>NUCLEOTIDE SEQUENCE [LARGE SCALE GENOMIC DNA]</scope>
    <source>
        <strain evidence="3">Peat soil MAG SbA5</strain>
    </source>
</reference>
<sequence length="287" mass="31748">MSAMNAAEAVLWAALAILFWSKGLHRRFRAMSAYLALRAISTPLLMLALNAESQQWGRDFHAGQVYYLGFFSTYVASAILLFFICIEVFRAALSAFPGITKLAIVIFRWAAVVSVIVSLTSVSYTHKGILLVSDISYGLMRSVSVLELCLLAFLCLSMNALRLTVRDLSFGIALGFGLMSTADFVVASWISRIASFADPMQFVYESLILATLAIWTVYCIMPEPVRKPLLMPANSTIYRWNEIASALGHTGTKVAVQQPANSFFLSDVERVVEKVLARNMKGRESET</sequence>
<keyword evidence="1" id="KW-1133">Transmembrane helix</keyword>
<dbReference type="EMBL" id="OKRB01000085">
    <property type="protein sequence ID" value="SPE20244.1"/>
    <property type="molecule type" value="Genomic_DNA"/>
</dbReference>
<feature type="transmembrane region" description="Helical" evidence="1">
    <location>
        <begin position="202"/>
        <end position="221"/>
    </location>
</feature>
<feature type="transmembrane region" description="Helical" evidence="1">
    <location>
        <begin position="135"/>
        <end position="156"/>
    </location>
</feature>
<feature type="transmembrane region" description="Helical" evidence="1">
    <location>
        <begin position="168"/>
        <end position="190"/>
    </location>
</feature>
<evidence type="ECO:0000313" key="2">
    <source>
        <dbReference type="EMBL" id="SPE20244.1"/>
    </source>
</evidence>
<dbReference type="OrthoDB" id="110048at2"/>
<dbReference type="AlphaFoldDB" id="A0A2N9LB25"/>
<gene>
    <name evidence="2" type="ORF">SBA5_290098</name>
</gene>
<evidence type="ECO:0000256" key="1">
    <source>
        <dbReference type="SAM" id="Phobius"/>
    </source>
</evidence>
<name>A0A2N9LB25_9BACT</name>
<evidence type="ECO:0000313" key="3">
    <source>
        <dbReference type="Proteomes" id="UP000239735"/>
    </source>
</evidence>
<feature type="transmembrane region" description="Helical" evidence="1">
    <location>
        <begin position="65"/>
        <end position="90"/>
    </location>
</feature>
<protein>
    <submittedName>
        <fullName evidence="2">Putative membrane protein</fullName>
    </submittedName>
</protein>
<feature type="transmembrane region" description="Helical" evidence="1">
    <location>
        <begin position="102"/>
        <end position="123"/>
    </location>
</feature>